<dbReference type="NCBIfam" id="TIGR04057">
    <property type="entry name" value="SusC_RagA_signa"/>
    <property type="match status" value="1"/>
</dbReference>
<dbReference type="EnsemblBacteria" id="CAL43428">
    <property type="protein sequence ID" value="CAL43428"/>
    <property type="gene ID" value="FP1345"/>
</dbReference>
<feature type="domain" description="TonB-dependent receptor plug" evidence="9">
    <location>
        <begin position="114"/>
        <end position="239"/>
    </location>
</feature>
<evidence type="ECO:0000256" key="4">
    <source>
        <dbReference type="ARBA" id="ARBA00022692"/>
    </source>
</evidence>
<dbReference type="InterPro" id="IPR037066">
    <property type="entry name" value="Plug_dom_sf"/>
</dbReference>
<evidence type="ECO:0000256" key="7">
    <source>
        <dbReference type="PROSITE-ProRule" id="PRU01360"/>
    </source>
</evidence>
<evidence type="ECO:0000256" key="1">
    <source>
        <dbReference type="ARBA" id="ARBA00004571"/>
    </source>
</evidence>
<dbReference type="InterPro" id="IPR012910">
    <property type="entry name" value="Plug_dom"/>
</dbReference>
<dbReference type="Proteomes" id="UP000006394">
    <property type="component" value="Chromosome"/>
</dbReference>
<keyword evidence="11" id="KW-1185">Reference proteome</keyword>
<dbReference type="Pfam" id="PF13715">
    <property type="entry name" value="CarbopepD_reg_2"/>
    <property type="match status" value="1"/>
</dbReference>
<keyword evidence="2 7" id="KW-0813">Transport</keyword>
<evidence type="ECO:0000256" key="3">
    <source>
        <dbReference type="ARBA" id="ARBA00022452"/>
    </source>
</evidence>
<dbReference type="InterPro" id="IPR008969">
    <property type="entry name" value="CarboxyPept-like_regulatory"/>
</dbReference>
<evidence type="ECO:0000256" key="5">
    <source>
        <dbReference type="ARBA" id="ARBA00023136"/>
    </source>
</evidence>
<dbReference type="Gene3D" id="2.40.170.20">
    <property type="entry name" value="TonB-dependent receptor, beta-barrel domain"/>
    <property type="match status" value="1"/>
</dbReference>
<gene>
    <name evidence="10" type="ordered locus">FP1345</name>
</gene>
<evidence type="ECO:0000256" key="8">
    <source>
        <dbReference type="SAM" id="SignalP"/>
    </source>
</evidence>
<feature type="chain" id="PRO_5002698369" evidence="8">
    <location>
        <begin position="23"/>
        <end position="1069"/>
    </location>
</feature>
<dbReference type="NCBIfam" id="TIGR04056">
    <property type="entry name" value="OMP_RagA_SusC"/>
    <property type="match status" value="1"/>
</dbReference>
<evidence type="ECO:0000313" key="10">
    <source>
        <dbReference type="EMBL" id="CAL43428.1"/>
    </source>
</evidence>
<dbReference type="EMBL" id="AM398681">
    <property type="protein sequence ID" value="CAL43428.1"/>
    <property type="molecule type" value="Genomic_DNA"/>
</dbReference>
<dbReference type="Pfam" id="PF07715">
    <property type="entry name" value="Plug"/>
    <property type="match status" value="1"/>
</dbReference>
<dbReference type="SUPFAM" id="SSF56935">
    <property type="entry name" value="Porins"/>
    <property type="match status" value="1"/>
</dbReference>
<dbReference type="HOGENOM" id="CLU_004317_2_1_10"/>
<organism evidence="10 11">
    <name type="scientific">Flavobacterium psychrophilum (strain ATCC 49511 / DSM 21280 / CIP 103535 / JIP02/86)</name>
    <dbReference type="NCBI Taxonomy" id="402612"/>
    <lineage>
        <taxon>Bacteria</taxon>
        <taxon>Pseudomonadati</taxon>
        <taxon>Bacteroidota</taxon>
        <taxon>Flavobacteriia</taxon>
        <taxon>Flavobacteriales</taxon>
        <taxon>Flavobacteriaceae</taxon>
        <taxon>Flavobacterium</taxon>
    </lineage>
</organism>
<proteinExistence type="inferred from homology"/>
<keyword evidence="5 7" id="KW-0472">Membrane</keyword>
<dbReference type="InterPro" id="IPR036942">
    <property type="entry name" value="Beta-barrel_TonB_sf"/>
</dbReference>
<reference evidence="10 11" key="1">
    <citation type="journal article" date="2007" name="Nat. Biotechnol.">
        <title>Complete genome sequence of the fish pathogen Flavobacterium psychrophilum.</title>
        <authorList>
            <person name="Duchaud E."/>
            <person name="Boussaha M."/>
            <person name="Loux V."/>
            <person name="Bernardet J.F."/>
            <person name="Michel C."/>
            <person name="Kerouault B."/>
            <person name="Mondot S."/>
            <person name="Nicolas P."/>
            <person name="Bossy R."/>
            <person name="Caron C."/>
            <person name="Bessieres P."/>
            <person name="Gibrat J.F."/>
            <person name="Claverol S."/>
            <person name="Dumetz F."/>
            <person name="Le Henaff M."/>
            <person name="Benmansour A."/>
        </authorList>
    </citation>
    <scope>NUCLEOTIDE SEQUENCE [LARGE SCALE GENOMIC DNA]</scope>
    <source>
        <strain evidence="11">ATCC 49511 / DSM 21280 / CIP 103535 / JIP02/86</strain>
    </source>
</reference>
<evidence type="ECO:0000313" key="11">
    <source>
        <dbReference type="Proteomes" id="UP000006394"/>
    </source>
</evidence>
<comment type="subcellular location">
    <subcellularLocation>
        <location evidence="1 7">Cell outer membrane</location>
        <topology evidence="1 7">Multi-pass membrane protein</topology>
    </subcellularLocation>
</comment>
<dbReference type="PATRIC" id="fig|402612.5.peg.1362"/>
<evidence type="ECO:0000256" key="2">
    <source>
        <dbReference type="ARBA" id="ARBA00022448"/>
    </source>
</evidence>
<dbReference type="InterPro" id="IPR023996">
    <property type="entry name" value="TonB-dep_OMP_SusC/RagA"/>
</dbReference>
<dbReference type="OrthoDB" id="9768177at2"/>
<feature type="signal peptide" evidence="8">
    <location>
        <begin position="1"/>
        <end position="22"/>
    </location>
</feature>
<accession>A6GZA5</accession>
<dbReference type="eggNOG" id="COG4206">
    <property type="taxonomic scope" value="Bacteria"/>
</dbReference>
<dbReference type="PROSITE" id="PS52016">
    <property type="entry name" value="TONB_DEPENDENT_REC_3"/>
    <property type="match status" value="1"/>
</dbReference>
<dbReference type="KEGG" id="fps:FP1345"/>
<evidence type="ECO:0000259" key="9">
    <source>
        <dbReference type="Pfam" id="PF07715"/>
    </source>
</evidence>
<protein>
    <submittedName>
        <fullName evidence="10">Probable outer membrane protein, Omp121 family</fullName>
    </submittedName>
</protein>
<keyword evidence="8" id="KW-0732">Signal</keyword>
<dbReference type="GeneID" id="66553248"/>
<dbReference type="STRING" id="402612.FP1345"/>
<comment type="similarity">
    <text evidence="7">Belongs to the TonB-dependent receptor family.</text>
</comment>
<dbReference type="Gene3D" id="2.60.40.1120">
    <property type="entry name" value="Carboxypeptidase-like, regulatory domain"/>
    <property type="match status" value="1"/>
</dbReference>
<keyword evidence="6 7" id="KW-0998">Cell outer membrane</keyword>
<name>A6GZA5_FLAPJ</name>
<evidence type="ECO:0000256" key="6">
    <source>
        <dbReference type="ARBA" id="ARBA00023237"/>
    </source>
</evidence>
<dbReference type="SUPFAM" id="SSF49464">
    <property type="entry name" value="Carboxypeptidase regulatory domain-like"/>
    <property type="match status" value="1"/>
</dbReference>
<dbReference type="RefSeq" id="WP_011963475.1">
    <property type="nucleotide sequence ID" value="NC_009613.3"/>
</dbReference>
<keyword evidence="4 7" id="KW-0812">Transmembrane</keyword>
<dbReference type="GO" id="GO:0009279">
    <property type="term" value="C:cell outer membrane"/>
    <property type="evidence" value="ECO:0007669"/>
    <property type="project" value="UniProtKB-SubCell"/>
</dbReference>
<dbReference type="InterPro" id="IPR039426">
    <property type="entry name" value="TonB-dep_rcpt-like"/>
</dbReference>
<keyword evidence="3 7" id="KW-1134">Transmembrane beta strand</keyword>
<dbReference type="AlphaFoldDB" id="A6GZA5"/>
<dbReference type="Gene3D" id="2.170.130.10">
    <property type="entry name" value="TonB-dependent receptor, plug domain"/>
    <property type="match status" value="1"/>
</dbReference>
<dbReference type="InterPro" id="IPR023997">
    <property type="entry name" value="TonB-dep_OMP_SusC/RagA_CS"/>
</dbReference>
<sequence>MKLKLNRFLVLLFALISQLALAQEKNATGVVTDASGLPLPGVNVVVKGTTRGASTSFDGTFKIQAQQGEILVFSFMGMNTVERPATKGMAVKLNDESTKLADVVVTALGIKREKKSLGYATQEVKGDDLNKVNSGNVANSISGKVAGIEIRRSGNIGGSTSVIIRGSKSITGNNQALWVVDGVPVSNDNTNSREVAKGNSGYDTGNPAADISPDDIESINVLKGAAASALYGSRASAGVIIVTTKKGSKNNKGLGITISSGITTGYVNNQTLPEYQTEYGGGYGGTSFGGASVQIPAGSGGFNKRVITKWDASFGAPFDPNLNVFQWNSFSPELPTYGKATPWVAGKNNPNSFYKPSTTYNNSVSLAGGNENGTFRISYTKFDQNGFIPNSQMKKDNINISGSYNLSPKTSISANANYIKTDILGQNEVGYGDGGNNIFASFRQWWQTNADMKDLEDAYNLTGRNLSWNAKSRFDTSPEFHDNPYFVRYNNYNTVNRDRFFGNLTFTTQLAKWLSFTGRGSADTYLELDEERIAPTSSRTTNRLGAYSRYNRNSKEINLDAFLNFDTKIVSDLTLKAMLGGTARRNFVDAIYATTSGGLIVPGVYNLGNSIGQVPTPTETLLRKGINSVYANATFGYKDTYFVEGSYRIDQSSTLPVENAIYNYPSISGSWIFSNNLKQVAPWVSFGKLRVNYAQTGSDADFAVVKSTYAKTDTNFGSAYLFSTEDWKKNSLLKSELTTAKEIGLELALFKKRINLDASAYTSDTKDQIIPVSVSNASGYYKAYVNGGTVQNRGLEASLNVTAIKTNNFSWNTRINWARNISKVLSLPDNTPNFEYGFYQGISIKAEVGQPLGVLRGSGYTYQNGQRLVNSAGNYVLTQGAVIGNINPEWTAGINNTFTYKNVSLGVLIDGRKGGNIFSLDQYYGQGSGLYANTVGTNDLGNPIRNSVANGGGQILEGVQANGSTNTVRQEYSSDTQGYNSFPHESFVYDASFIKLREVTLGYKLPSKLLKNTSITNVMFSLNASNLWIIYKKLPYADPESGGTGNTQGVQGAVMPTTRDISFNVKIQL</sequence>